<evidence type="ECO:0000313" key="2">
    <source>
        <dbReference type="EMBL" id="KAI3850672.1"/>
    </source>
</evidence>
<feature type="region of interest" description="Disordered" evidence="1">
    <location>
        <begin position="30"/>
        <end position="49"/>
    </location>
</feature>
<protein>
    <submittedName>
        <fullName evidence="2">Uncharacterized protein</fullName>
    </submittedName>
</protein>
<sequence length="49" mass="5453">TVVLEEDLISLIRQFQRKIDSKREGLELGYHQSAASSQPSSVSRSTFSA</sequence>
<gene>
    <name evidence="2" type="ORF">MKW98_030732</name>
</gene>
<feature type="non-terminal residue" evidence="2">
    <location>
        <position position="49"/>
    </location>
</feature>
<evidence type="ECO:0000313" key="3">
    <source>
        <dbReference type="Proteomes" id="UP001202328"/>
    </source>
</evidence>
<accession>A0AAD4X6Z2</accession>
<dbReference type="EMBL" id="JAJJMB010015994">
    <property type="protein sequence ID" value="KAI3850672.1"/>
    <property type="molecule type" value="Genomic_DNA"/>
</dbReference>
<dbReference type="AlphaFoldDB" id="A0AAD4X6Z2"/>
<name>A0AAD4X6Z2_9MAGN</name>
<comment type="caution">
    <text evidence="2">The sequence shown here is derived from an EMBL/GenBank/DDBJ whole genome shotgun (WGS) entry which is preliminary data.</text>
</comment>
<feature type="compositionally biased region" description="Low complexity" evidence="1">
    <location>
        <begin position="33"/>
        <end position="49"/>
    </location>
</feature>
<reference evidence="2" key="1">
    <citation type="submission" date="2022-04" db="EMBL/GenBank/DDBJ databases">
        <title>A functionally conserved STORR gene fusion in Papaver species that diverged 16.8 million years ago.</title>
        <authorList>
            <person name="Catania T."/>
        </authorList>
    </citation>
    <scope>NUCLEOTIDE SEQUENCE</scope>
    <source>
        <strain evidence="2">S-188037</strain>
    </source>
</reference>
<dbReference type="Proteomes" id="UP001202328">
    <property type="component" value="Unassembled WGS sequence"/>
</dbReference>
<organism evidence="2 3">
    <name type="scientific">Papaver atlanticum</name>
    <dbReference type="NCBI Taxonomy" id="357466"/>
    <lineage>
        <taxon>Eukaryota</taxon>
        <taxon>Viridiplantae</taxon>
        <taxon>Streptophyta</taxon>
        <taxon>Embryophyta</taxon>
        <taxon>Tracheophyta</taxon>
        <taxon>Spermatophyta</taxon>
        <taxon>Magnoliopsida</taxon>
        <taxon>Ranunculales</taxon>
        <taxon>Papaveraceae</taxon>
        <taxon>Papaveroideae</taxon>
        <taxon>Papaver</taxon>
    </lineage>
</organism>
<proteinExistence type="predicted"/>
<evidence type="ECO:0000256" key="1">
    <source>
        <dbReference type="SAM" id="MobiDB-lite"/>
    </source>
</evidence>
<keyword evidence="3" id="KW-1185">Reference proteome</keyword>